<evidence type="ECO:0000313" key="3">
    <source>
        <dbReference type="EMBL" id="MFC5988791.1"/>
    </source>
</evidence>
<keyword evidence="4" id="KW-1185">Reference proteome</keyword>
<feature type="domain" description="Copper amine oxidase-like N-terminal" evidence="2">
    <location>
        <begin position="31"/>
        <end position="136"/>
    </location>
</feature>
<protein>
    <submittedName>
        <fullName evidence="3">Copper amine oxidase N-terminal domain-containing protein</fullName>
    </submittedName>
</protein>
<dbReference type="InterPro" id="IPR036582">
    <property type="entry name" value="Mao_N_sf"/>
</dbReference>
<dbReference type="Pfam" id="PF07833">
    <property type="entry name" value="Cu_amine_oxidN1"/>
    <property type="match status" value="1"/>
</dbReference>
<dbReference type="SUPFAM" id="SSF55383">
    <property type="entry name" value="Copper amine oxidase, domain N"/>
    <property type="match status" value="1"/>
</dbReference>
<dbReference type="Proteomes" id="UP001596250">
    <property type="component" value="Unassembled WGS sequence"/>
</dbReference>
<sequence length="377" mass="43400">MKKWIMALLAAGMLFPNGQADAETGQVHFYLNNEKQLLQQAPYVLDGRVYVPLREIGNKLDARTVWDGENKTVYMWSPDSSLEWTLGSENMMVNGQSIKTDAAPMIRNQSIYVPIRFISDAFGAPISWDSSSYAVTLNQEPNRYYSTELSKAKIWLDPALQKLYISEGKNPTAVIEQLQMDSTEWLSMEAAVIDDTSYLITIQSVTGEPHLHTYQYRYLVSEGELRHHTQIDYYGFKSTVNRSVFDGKAVMLDSTTLEIVNTSGNVEHSYPLQEYTGMEGPFIVEQVYEDYLLVRPYRLDALVLIDLENKRATTLYEALLSEEEQSYLEERYSDGEGIMFDYPGDQIRFVKREGDTFHFTYKGLFDNKEYNVEYEVQ</sequence>
<name>A0ABW1IUP8_9BACL</name>
<reference evidence="4" key="1">
    <citation type="journal article" date="2019" name="Int. J. Syst. Evol. Microbiol.">
        <title>The Global Catalogue of Microorganisms (GCM) 10K type strain sequencing project: providing services to taxonomists for standard genome sequencing and annotation.</title>
        <authorList>
            <consortium name="The Broad Institute Genomics Platform"/>
            <consortium name="The Broad Institute Genome Sequencing Center for Infectious Disease"/>
            <person name="Wu L."/>
            <person name="Ma J."/>
        </authorList>
    </citation>
    <scope>NUCLEOTIDE SEQUENCE [LARGE SCALE GENOMIC DNA]</scope>
    <source>
        <strain evidence="4">CCM 8749</strain>
    </source>
</reference>
<organism evidence="3 4">
    <name type="scientific">Marinicrinis lubricantis</name>
    <dbReference type="NCBI Taxonomy" id="2086470"/>
    <lineage>
        <taxon>Bacteria</taxon>
        <taxon>Bacillati</taxon>
        <taxon>Bacillota</taxon>
        <taxon>Bacilli</taxon>
        <taxon>Bacillales</taxon>
        <taxon>Paenibacillaceae</taxon>
    </lineage>
</organism>
<evidence type="ECO:0000256" key="1">
    <source>
        <dbReference type="SAM" id="SignalP"/>
    </source>
</evidence>
<dbReference type="Gene3D" id="3.30.457.10">
    <property type="entry name" value="Copper amine oxidase-like, N-terminal domain"/>
    <property type="match status" value="1"/>
</dbReference>
<proteinExistence type="predicted"/>
<dbReference type="RefSeq" id="WP_379896281.1">
    <property type="nucleotide sequence ID" value="NZ_CBCSCT010000006.1"/>
</dbReference>
<dbReference type="InterPro" id="IPR012854">
    <property type="entry name" value="Cu_amine_oxidase-like_N"/>
</dbReference>
<accession>A0ABW1IUP8</accession>
<evidence type="ECO:0000259" key="2">
    <source>
        <dbReference type="Pfam" id="PF07833"/>
    </source>
</evidence>
<evidence type="ECO:0000313" key="4">
    <source>
        <dbReference type="Proteomes" id="UP001596250"/>
    </source>
</evidence>
<feature type="signal peptide" evidence="1">
    <location>
        <begin position="1"/>
        <end position="22"/>
    </location>
</feature>
<keyword evidence="1" id="KW-0732">Signal</keyword>
<gene>
    <name evidence="3" type="ORF">ACFPXP_20500</name>
</gene>
<dbReference type="EMBL" id="JBHSQV010000184">
    <property type="protein sequence ID" value="MFC5988791.1"/>
    <property type="molecule type" value="Genomic_DNA"/>
</dbReference>
<comment type="caution">
    <text evidence="3">The sequence shown here is derived from an EMBL/GenBank/DDBJ whole genome shotgun (WGS) entry which is preliminary data.</text>
</comment>
<feature type="chain" id="PRO_5045535691" evidence="1">
    <location>
        <begin position="23"/>
        <end position="377"/>
    </location>
</feature>